<dbReference type="Pfam" id="PF01636">
    <property type="entry name" value="APH"/>
    <property type="match status" value="1"/>
</dbReference>
<gene>
    <name evidence="3" type="ORF">E0Z10_g3995</name>
</gene>
<dbReference type="Proteomes" id="UP000297716">
    <property type="component" value="Unassembled WGS sequence"/>
</dbReference>
<dbReference type="OrthoDB" id="10003767at2759"/>
<feature type="domain" description="Aminoglycoside phosphotransferase" evidence="2">
    <location>
        <begin position="216"/>
        <end position="325"/>
    </location>
</feature>
<dbReference type="EMBL" id="SKBN01000059">
    <property type="protein sequence ID" value="TGJ84786.1"/>
    <property type="molecule type" value="Genomic_DNA"/>
</dbReference>
<dbReference type="InterPro" id="IPR002575">
    <property type="entry name" value="Aminoglycoside_PTrfase"/>
</dbReference>
<organism evidence="3 4">
    <name type="scientific">Xylaria hypoxylon</name>
    <dbReference type="NCBI Taxonomy" id="37992"/>
    <lineage>
        <taxon>Eukaryota</taxon>
        <taxon>Fungi</taxon>
        <taxon>Dikarya</taxon>
        <taxon>Ascomycota</taxon>
        <taxon>Pezizomycotina</taxon>
        <taxon>Sordariomycetes</taxon>
        <taxon>Xylariomycetidae</taxon>
        <taxon>Xylariales</taxon>
        <taxon>Xylariaceae</taxon>
        <taxon>Xylaria</taxon>
    </lineage>
</organism>
<reference evidence="3 4" key="1">
    <citation type="submission" date="2019-03" db="EMBL/GenBank/DDBJ databases">
        <title>Draft genome sequence of Xylaria hypoxylon DSM 108379, a ubiquitous saprotrophic-parasitic fungi on hardwood.</title>
        <authorList>
            <person name="Buettner E."/>
            <person name="Leonhardt S."/>
            <person name="Gebauer A.M."/>
            <person name="Liers C."/>
            <person name="Hofrichter M."/>
            <person name="Kellner H."/>
        </authorList>
    </citation>
    <scope>NUCLEOTIDE SEQUENCE [LARGE SCALE GENOMIC DNA]</scope>
    <source>
        <strain evidence="3 4">DSM 108379</strain>
    </source>
</reference>
<name>A0A4Z0Z5X1_9PEZI</name>
<dbReference type="InterPro" id="IPR011009">
    <property type="entry name" value="Kinase-like_dom_sf"/>
</dbReference>
<comment type="caution">
    <text evidence="3">The sequence shown here is derived from an EMBL/GenBank/DDBJ whole genome shotgun (WGS) entry which is preliminary data.</text>
</comment>
<dbReference type="PANTHER" id="PTHR21310">
    <property type="entry name" value="AMINOGLYCOSIDE PHOSPHOTRANSFERASE-RELATED-RELATED"/>
    <property type="match status" value="1"/>
</dbReference>
<feature type="region of interest" description="Disordered" evidence="1">
    <location>
        <begin position="414"/>
        <end position="437"/>
    </location>
</feature>
<accession>A0A4Z0Z5X1</accession>
<sequence>MAEQATTSHVERSRRDRRVELANLARDRQADMSVVVGLSWRLRGHQAHVDYTGGLDTARIRRNLASLGDISLTGALSRFLRARDENAVETVGERQTGAKLAGKQVTSWRDALARAAPVDLQCPAGRRRHGETREAHSERIRAEYERKRRDFAPVLVSVDTLALASLARDLLEQRRRSRARRDADAVPLPSIGDPFFGDGHVFYVIRFPREGTGERGVQWIVKIPAAAETGAWDRLCCETLRSEAFLLHLLRQEGVPVPEVIDADCRPGNEVGVPWLLMEFVEGRRLEDVWFGRDGSDGVRKERREGILRNVAKAMFKLGKFEFDTGGALLFDQSHGELVRTATGPLCQRDVKARVLRWFADEECESTPLYCCAGPWERTSDMYTALLDAWPPATVPERGVDELLRLLLGLVQEPGERGPSPESFPSGTRGTGEGNGAMKTRKKFVLTHPDLSMRNILLAEDGTTIKAILGWDGARAAPRSIGNEALPRWLVRDFDPFVWRWRPAVDFWRPGHVPPECNRFEDPPWVLRELRGFYARVVGELKGEERERERTDMMGGKGVGDEDENYGDDVDVTKQSLLTLTLDAAIRDPRCRTAALRRVLEKCSRSFEELDFDLFVDILGEGYEIDAFKLKCLAKNVRELVDKGFVKGAVVW</sequence>
<dbReference type="InterPro" id="IPR051678">
    <property type="entry name" value="AGP_Transferase"/>
</dbReference>
<evidence type="ECO:0000313" key="4">
    <source>
        <dbReference type="Proteomes" id="UP000297716"/>
    </source>
</evidence>
<feature type="region of interest" description="Disordered" evidence="1">
    <location>
        <begin position="546"/>
        <end position="565"/>
    </location>
</feature>
<evidence type="ECO:0000313" key="3">
    <source>
        <dbReference type="EMBL" id="TGJ84786.1"/>
    </source>
</evidence>
<keyword evidence="4" id="KW-1185">Reference proteome</keyword>
<evidence type="ECO:0000259" key="2">
    <source>
        <dbReference type="Pfam" id="PF01636"/>
    </source>
</evidence>
<dbReference type="PANTHER" id="PTHR21310:SF51">
    <property type="entry name" value="AMINOGLYCOSIDE PHOSPHOTRANSFERASE DOMAIN-CONTAINING PROTEIN"/>
    <property type="match status" value="1"/>
</dbReference>
<dbReference type="AlphaFoldDB" id="A0A4Z0Z5X1"/>
<dbReference type="SUPFAM" id="SSF56112">
    <property type="entry name" value="Protein kinase-like (PK-like)"/>
    <property type="match status" value="1"/>
</dbReference>
<evidence type="ECO:0000256" key="1">
    <source>
        <dbReference type="SAM" id="MobiDB-lite"/>
    </source>
</evidence>
<protein>
    <recommendedName>
        <fullName evidence="2">Aminoglycoside phosphotransferase domain-containing protein</fullName>
    </recommendedName>
</protein>
<proteinExistence type="predicted"/>